<gene>
    <name evidence="2" type="ORF">JMJ35_002926</name>
</gene>
<protein>
    <recommendedName>
        <fullName evidence="1">DUF7730 domain-containing protein</fullName>
    </recommendedName>
</protein>
<keyword evidence="3" id="KW-1185">Reference proteome</keyword>
<dbReference type="AlphaFoldDB" id="A0AA39R618"/>
<dbReference type="PANTHER" id="PTHR38790">
    <property type="entry name" value="2EXR DOMAIN-CONTAINING PROTEIN-RELATED"/>
    <property type="match status" value="1"/>
</dbReference>
<dbReference type="Pfam" id="PF24864">
    <property type="entry name" value="DUF7730"/>
    <property type="match status" value="1"/>
</dbReference>
<sequence>MPRRQRQRPSPEAAVAARSLFDLPLEIRWMIYKLLLVQDYGVSIAHDAPKRIKPPRDGNQPCICTDSGIFFTNDANLAIYRRSIPYHRRLELPKSPELPDLPHMNPAILRTCRLIHDEAAPILYKCNSFCFSDLITADNFRWITSKYACSIQEIRFNCAISRQKPHVWKHLSINFPQLKRIRLRLSTPMDRLYSFEQMWQLEELARHFRGLDWVQIQGCRWCKLVKPLIPMVERDSETSLMHVQKHLAVPAPAVEPIPASPTVDEPFPSDLEVRDTILTTLSWTTLWWGCDGEQAPESSRNMR</sequence>
<dbReference type="InterPro" id="IPR056632">
    <property type="entry name" value="DUF7730"/>
</dbReference>
<reference evidence="2" key="1">
    <citation type="submission" date="2023-03" db="EMBL/GenBank/DDBJ databases">
        <title>Complete genome of Cladonia borealis.</title>
        <authorList>
            <person name="Park H."/>
        </authorList>
    </citation>
    <scope>NUCLEOTIDE SEQUENCE</scope>
    <source>
        <strain evidence="2">ANT050790</strain>
    </source>
</reference>
<evidence type="ECO:0000259" key="1">
    <source>
        <dbReference type="Pfam" id="PF24864"/>
    </source>
</evidence>
<organism evidence="2 3">
    <name type="scientific">Cladonia borealis</name>
    <dbReference type="NCBI Taxonomy" id="184061"/>
    <lineage>
        <taxon>Eukaryota</taxon>
        <taxon>Fungi</taxon>
        <taxon>Dikarya</taxon>
        <taxon>Ascomycota</taxon>
        <taxon>Pezizomycotina</taxon>
        <taxon>Lecanoromycetes</taxon>
        <taxon>OSLEUM clade</taxon>
        <taxon>Lecanoromycetidae</taxon>
        <taxon>Lecanorales</taxon>
        <taxon>Lecanorineae</taxon>
        <taxon>Cladoniaceae</taxon>
        <taxon>Cladonia</taxon>
    </lineage>
</organism>
<proteinExistence type="predicted"/>
<feature type="domain" description="DUF7730" evidence="1">
    <location>
        <begin position="19"/>
        <end position="164"/>
    </location>
</feature>
<dbReference type="EMBL" id="JAFEKC020000005">
    <property type="protein sequence ID" value="KAK0514309.1"/>
    <property type="molecule type" value="Genomic_DNA"/>
</dbReference>
<dbReference type="Proteomes" id="UP001166286">
    <property type="component" value="Unassembled WGS sequence"/>
</dbReference>
<name>A0AA39R618_9LECA</name>
<evidence type="ECO:0000313" key="3">
    <source>
        <dbReference type="Proteomes" id="UP001166286"/>
    </source>
</evidence>
<evidence type="ECO:0000313" key="2">
    <source>
        <dbReference type="EMBL" id="KAK0514309.1"/>
    </source>
</evidence>
<comment type="caution">
    <text evidence="2">The sequence shown here is derived from an EMBL/GenBank/DDBJ whole genome shotgun (WGS) entry which is preliminary data.</text>
</comment>
<accession>A0AA39R618</accession>